<feature type="transmembrane region" description="Helical" evidence="1">
    <location>
        <begin position="96"/>
        <end position="118"/>
    </location>
</feature>
<evidence type="ECO:0000313" key="3">
    <source>
        <dbReference type="Proteomes" id="UP000218615"/>
    </source>
</evidence>
<gene>
    <name evidence="2" type="ORF">MNV_1270010</name>
</gene>
<proteinExistence type="predicted"/>
<sequence>MKKYVICLIAFIMLGGLASAAANDSDGSDLMQPGMGRAWLEQQGADVQELLNFVLGALAVVTIVAYAIFTGKAGIGIMAHSTTMGDPRERSHAQNALLQVLYALVAIVLLIKIGIRFFGWY</sequence>
<dbReference type="OrthoDB" id="378160at2157"/>
<dbReference type="AlphaFoldDB" id="A0A284VKA2"/>
<evidence type="ECO:0000256" key="1">
    <source>
        <dbReference type="SAM" id="Phobius"/>
    </source>
</evidence>
<organism evidence="2 3">
    <name type="scientific">Candidatus Methanoperedens nitratireducens</name>
    <dbReference type="NCBI Taxonomy" id="1392998"/>
    <lineage>
        <taxon>Archaea</taxon>
        <taxon>Methanobacteriati</taxon>
        <taxon>Methanobacteriota</taxon>
        <taxon>Stenosarchaea group</taxon>
        <taxon>Methanomicrobia</taxon>
        <taxon>Methanosarcinales</taxon>
        <taxon>ANME-2 cluster</taxon>
        <taxon>Candidatus Methanoperedentaceae</taxon>
        <taxon>Candidatus Methanoperedens</taxon>
    </lineage>
</organism>
<name>A0A284VKA2_9EURY</name>
<dbReference type="EMBL" id="FZMP01000032">
    <property type="protein sequence ID" value="SNQ59680.1"/>
    <property type="molecule type" value="Genomic_DNA"/>
</dbReference>
<evidence type="ECO:0000313" key="2">
    <source>
        <dbReference type="EMBL" id="SNQ59680.1"/>
    </source>
</evidence>
<feature type="transmembrane region" description="Helical" evidence="1">
    <location>
        <begin position="50"/>
        <end position="75"/>
    </location>
</feature>
<dbReference type="Proteomes" id="UP000218615">
    <property type="component" value="Unassembled WGS sequence"/>
</dbReference>
<accession>A0A284VKA2</accession>
<keyword evidence="1" id="KW-1133">Transmembrane helix</keyword>
<dbReference type="RefSeq" id="WP_096204014.1">
    <property type="nucleotide sequence ID" value="NZ_FZMP01000032.1"/>
</dbReference>
<protein>
    <submittedName>
        <fullName evidence="2">Uncharacterized protein</fullName>
    </submittedName>
</protein>
<reference evidence="3" key="1">
    <citation type="submission" date="2017-06" db="EMBL/GenBank/DDBJ databases">
        <authorList>
            <person name="Cremers G."/>
        </authorList>
    </citation>
    <scope>NUCLEOTIDE SEQUENCE [LARGE SCALE GENOMIC DNA]</scope>
</reference>
<keyword evidence="1" id="KW-0812">Transmembrane</keyword>
<keyword evidence="1" id="KW-0472">Membrane</keyword>
<keyword evidence="3" id="KW-1185">Reference proteome</keyword>